<accession>A0ABY7YQ22</accession>
<feature type="transmembrane region" description="Helical" evidence="7">
    <location>
        <begin position="43"/>
        <end position="72"/>
    </location>
</feature>
<dbReference type="Pfam" id="PF03631">
    <property type="entry name" value="Virul_fac_BrkB"/>
    <property type="match status" value="1"/>
</dbReference>
<reference evidence="8 9" key="1">
    <citation type="submission" date="2023-02" db="EMBL/GenBank/DDBJ databases">
        <title>Devosia algicola sp. nov., isolated from the phycosphere of marine algae.</title>
        <authorList>
            <person name="Kim J.M."/>
            <person name="Lee J.K."/>
            <person name="Choi B.J."/>
            <person name="Bayburt H."/>
            <person name="Jeon C.O."/>
        </authorList>
    </citation>
    <scope>NUCLEOTIDE SEQUENCE [LARGE SCALE GENOMIC DNA]</scope>
    <source>
        <strain evidence="8 9">G20-9</strain>
    </source>
</reference>
<dbReference type="PIRSF" id="PIRSF035875">
    <property type="entry name" value="RNase_BN"/>
    <property type="match status" value="1"/>
</dbReference>
<sequence length="329" mass="35693">MGNVDSDTSADRGRQAETPGAIPANGWKDIAWRLFRSLKQDRVLLTSAGVTFYILFALVPTLTAFVSIYGLFNDRATVTDQVALLVGIVPTSGLDIITDQLTRLTGESARALSFALIASLAVAFWSSSAGVRAMFQAMNVAYHEEEKRSFVVLYLVALVFTIAGAMAGLFIVSIVLILPTVLNLLPGTTGLEWIVRIASYVIMMIVLLLGISALYRWGPSRENAKWRWLTPGAAVSLIALGATSIGYSWYVSNFGDYNAAYGSLGALIGFLTWIWISVTIVILGAEFNSELEHQTAQDTTTGPDEPLGQRGAYMADTVGRVWPPARKEQ</sequence>
<feature type="transmembrane region" description="Helical" evidence="7">
    <location>
        <begin position="262"/>
        <end position="285"/>
    </location>
</feature>
<feature type="transmembrane region" description="Helical" evidence="7">
    <location>
        <begin position="229"/>
        <end position="250"/>
    </location>
</feature>
<dbReference type="PANTHER" id="PTHR30213:SF0">
    <property type="entry name" value="UPF0761 MEMBRANE PROTEIN YIHY"/>
    <property type="match status" value="1"/>
</dbReference>
<evidence type="ECO:0000256" key="5">
    <source>
        <dbReference type="ARBA" id="ARBA00023136"/>
    </source>
</evidence>
<name>A0ABY7YQ22_9HYPH</name>
<feature type="region of interest" description="Disordered" evidence="6">
    <location>
        <begin position="1"/>
        <end position="21"/>
    </location>
</feature>
<evidence type="ECO:0000256" key="2">
    <source>
        <dbReference type="ARBA" id="ARBA00022475"/>
    </source>
</evidence>
<feature type="transmembrane region" description="Helical" evidence="7">
    <location>
        <begin position="111"/>
        <end position="131"/>
    </location>
</feature>
<dbReference type="EMBL" id="CP118246">
    <property type="protein sequence ID" value="WDR03238.1"/>
    <property type="molecule type" value="Genomic_DNA"/>
</dbReference>
<keyword evidence="5 7" id="KW-0472">Membrane</keyword>
<evidence type="ECO:0000313" key="9">
    <source>
        <dbReference type="Proteomes" id="UP001220530"/>
    </source>
</evidence>
<evidence type="ECO:0000256" key="6">
    <source>
        <dbReference type="SAM" id="MobiDB-lite"/>
    </source>
</evidence>
<feature type="transmembrane region" description="Helical" evidence="7">
    <location>
        <begin position="152"/>
        <end position="177"/>
    </location>
</feature>
<dbReference type="RefSeq" id="WP_282219632.1">
    <property type="nucleotide sequence ID" value="NZ_CP118246.1"/>
</dbReference>
<keyword evidence="4 7" id="KW-1133">Transmembrane helix</keyword>
<keyword evidence="2" id="KW-1003">Cell membrane</keyword>
<evidence type="ECO:0000256" key="3">
    <source>
        <dbReference type="ARBA" id="ARBA00022692"/>
    </source>
</evidence>
<keyword evidence="3 7" id="KW-0812">Transmembrane</keyword>
<protein>
    <submittedName>
        <fullName evidence="8">YihY/virulence factor BrkB family protein</fullName>
    </submittedName>
</protein>
<comment type="subcellular location">
    <subcellularLocation>
        <location evidence="1">Cell membrane</location>
        <topology evidence="1">Multi-pass membrane protein</topology>
    </subcellularLocation>
</comment>
<evidence type="ECO:0000256" key="7">
    <source>
        <dbReference type="SAM" id="Phobius"/>
    </source>
</evidence>
<feature type="transmembrane region" description="Helical" evidence="7">
    <location>
        <begin position="197"/>
        <end position="217"/>
    </location>
</feature>
<dbReference type="PANTHER" id="PTHR30213">
    <property type="entry name" value="INNER MEMBRANE PROTEIN YHJD"/>
    <property type="match status" value="1"/>
</dbReference>
<proteinExistence type="predicted"/>
<dbReference type="NCBIfam" id="TIGR00765">
    <property type="entry name" value="yihY_not_rbn"/>
    <property type="match status" value="1"/>
</dbReference>
<keyword evidence="9" id="KW-1185">Reference proteome</keyword>
<organism evidence="8 9">
    <name type="scientific">Devosia algicola</name>
    <dbReference type="NCBI Taxonomy" id="3026418"/>
    <lineage>
        <taxon>Bacteria</taxon>
        <taxon>Pseudomonadati</taxon>
        <taxon>Pseudomonadota</taxon>
        <taxon>Alphaproteobacteria</taxon>
        <taxon>Hyphomicrobiales</taxon>
        <taxon>Devosiaceae</taxon>
        <taxon>Devosia</taxon>
    </lineage>
</organism>
<evidence type="ECO:0000313" key="8">
    <source>
        <dbReference type="EMBL" id="WDR03238.1"/>
    </source>
</evidence>
<dbReference type="InterPro" id="IPR017039">
    <property type="entry name" value="Virul_fac_BrkB"/>
</dbReference>
<evidence type="ECO:0000256" key="4">
    <source>
        <dbReference type="ARBA" id="ARBA00022989"/>
    </source>
</evidence>
<evidence type="ECO:0000256" key="1">
    <source>
        <dbReference type="ARBA" id="ARBA00004651"/>
    </source>
</evidence>
<dbReference type="Proteomes" id="UP001220530">
    <property type="component" value="Chromosome"/>
</dbReference>
<gene>
    <name evidence="8" type="ORF">PSQ19_03485</name>
</gene>